<feature type="compositionally biased region" description="Basic and acidic residues" evidence="5">
    <location>
        <begin position="8"/>
        <end position="20"/>
    </location>
</feature>
<feature type="region of interest" description="Disordered" evidence="5">
    <location>
        <begin position="1"/>
        <end position="22"/>
    </location>
</feature>
<evidence type="ECO:0000256" key="1">
    <source>
        <dbReference type="ARBA" id="ARBA00022723"/>
    </source>
</evidence>
<dbReference type="Gene3D" id="3.30.40.10">
    <property type="entry name" value="Zinc/RING finger domain, C3HC4 (zinc finger)"/>
    <property type="match status" value="1"/>
</dbReference>
<keyword evidence="2 4" id="KW-0863">Zinc-finger</keyword>
<comment type="caution">
    <text evidence="7">The sequence shown here is derived from an EMBL/GenBank/DDBJ whole genome shotgun (WGS) entry which is preliminary data.</text>
</comment>
<feature type="zinc finger region" description="TRAF-type" evidence="4">
    <location>
        <begin position="216"/>
        <end position="271"/>
    </location>
</feature>
<evidence type="ECO:0000256" key="5">
    <source>
        <dbReference type="SAM" id="MobiDB-lite"/>
    </source>
</evidence>
<proteinExistence type="predicted"/>
<feature type="compositionally biased region" description="Basic and acidic residues" evidence="5">
    <location>
        <begin position="438"/>
        <end position="458"/>
    </location>
</feature>
<dbReference type="Proteomes" id="UP001630127">
    <property type="component" value="Unassembled WGS sequence"/>
</dbReference>
<sequence length="466" mass="52324">MDPPAADEEIKPENLEEAKEGGPQFHCDLFDTEIVHKIAQALLPGLASACVDNTMGGLFRTPATVAVDIRREMVDYLFQRSENFVAESVVLEGGPDAEVSDHPYDIISDFIDDFSSSKRNIFSRVSGWLLSERREDRIDDFVQEMELNGFWLMGRREAVAQTLVKNVDFKNTFHCDMKFKCPEELTEHFDHCSFRIMDCMNEGCNSRFSAGQMDYHDSVCPFKILPCDQKCSASIMRREMDRHCITVCPMKLTKCPFFQVGCQCTIPQSTMDEHRSEYLHSHLLYILRPVYKEASVEDLNKRVKQLKQISSPGGLVAARDPRSLTYLIRDLEAKLGPLQISLKTVDGEEGGESNDKKEESPKKEENIKSPIVKEEGSPNGKEEGSESPTLRVDSSPEKSAVSSPKQEETGNLLDEEGGGLTLSSSTKEKSPEPPMVREILKEQPAREEEKEAMPKEVHAGSSTKGD</sequence>
<dbReference type="GO" id="GO:0008270">
    <property type="term" value="F:zinc ion binding"/>
    <property type="evidence" value="ECO:0007669"/>
    <property type="project" value="UniProtKB-KW"/>
</dbReference>
<evidence type="ECO:0000259" key="6">
    <source>
        <dbReference type="PROSITE" id="PS50145"/>
    </source>
</evidence>
<dbReference type="InterPro" id="IPR013083">
    <property type="entry name" value="Znf_RING/FYVE/PHD"/>
</dbReference>
<dbReference type="InterPro" id="IPR001293">
    <property type="entry name" value="Znf_TRAF"/>
</dbReference>
<keyword evidence="3 4" id="KW-0862">Zinc</keyword>
<dbReference type="AlphaFoldDB" id="A0ABD2ZQP7"/>
<feature type="region of interest" description="Disordered" evidence="5">
    <location>
        <begin position="344"/>
        <end position="466"/>
    </location>
</feature>
<organism evidence="7 8">
    <name type="scientific">Cinchona calisaya</name>
    <dbReference type="NCBI Taxonomy" id="153742"/>
    <lineage>
        <taxon>Eukaryota</taxon>
        <taxon>Viridiplantae</taxon>
        <taxon>Streptophyta</taxon>
        <taxon>Embryophyta</taxon>
        <taxon>Tracheophyta</taxon>
        <taxon>Spermatophyta</taxon>
        <taxon>Magnoliopsida</taxon>
        <taxon>eudicotyledons</taxon>
        <taxon>Gunneridae</taxon>
        <taxon>Pentapetalae</taxon>
        <taxon>asterids</taxon>
        <taxon>lamiids</taxon>
        <taxon>Gentianales</taxon>
        <taxon>Rubiaceae</taxon>
        <taxon>Cinchonoideae</taxon>
        <taxon>Cinchoneae</taxon>
        <taxon>Cinchona</taxon>
    </lineage>
</organism>
<protein>
    <recommendedName>
        <fullName evidence="6">TRAF-type domain-containing protein</fullName>
    </recommendedName>
</protein>
<dbReference type="PANTHER" id="PTHR10131:SF161">
    <property type="entry name" value="F26K24.24 PROTEIN"/>
    <property type="match status" value="1"/>
</dbReference>
<evidence type="ECO:0000256" key="3">
    <source>
        <dbReference type="ARBA" id="ARBA00022833"/>
    </source>
</evidence>
<dbReference type="PANTHER" id="PTHR10131">
    <property type="entry name" value="TNF RECEPTOR ASSOCIATED FACTOR"/>
    <property type="match status" value="1"/>
</dbReference>
<dbReference type="PROSITE" id="PS50145">
    <property type="entry name" value="ZF_TRAF"/>
    <property type="match status" value="1"/>
</dbReference>
<evidence type="ECO:0000256" key="4">
    <source>
        <dbReference type="PROSITE-ProRule" id="PRU00207"/>
    </source>
</evidence>
<name>A0ABD2ZQP7_9GENT</name>
<dbReference type="EMBL" id="JBJUIK010000008">
    <property type="protein sequence ID" value="KAL3520675.1"/>
    <property type="molecule type" value="Genomic_DNA"/>
</dbReference>
<evidence type="ECO:0000256" key="2">
    <source>
        <dbReference type="ARBA" id="ARBA00022771"/>
    </source>
</evidence>
<accession>A0ABD2ZQP7</accession>
<keyword evidence="1 4" id="KW-0479">Metal-binding</keyword>
<dbReference type="Pfam" id="PF02176">
    <property type="entry name" value="zf-TRAF"/>
    <property type="match status" value="1"/>
</dbReference>
<keyword evidence="8" id="KW-1185">Reference proteome</keyword>
<evidence type="ECO:0000313" key="7">
    <source>
        <dbReference type="EMBL" id="KAL3520675.1"/>
    </source>
</evidence>
<reference evidence="7 8" key="1">
    <citation type="submission" date="2024-11" db="EMBL/GenBank/DDBJ databases">
        <title>A near-complete genome assembly of Cinchona calisaya.</title>
        <authorList>
            <person name="Lian D.C."/>
            <person name="Zhao X.W."/>
            <person name="Wei L."/>
        </authorList>
    </citation>
    <scope>NUCLEOTIDE SEQUENCE [LARGE SCALE GENOMIC DNA]</scope>
    <source>
        <tissue evidence="7">Nenye</tissue>
    </source>
</reference>
<feature type="domain" description="TRAF-type" evidence="6">
    <location>
        <begin position="216"/>
        <end position="271"/>
    </location>
</feature>
<evidence type="ECO:0000313" key="8">
    <source>
        <dbReference type="Proteomes" id="UP001630127"/>
    </source>
</evidence>
<feature type="compositionally biased region" description="Basic and acidic residues" evidence="5">
    <location>
        <begin position="353"/>
        <end position="384"/>
    </location>
</feature>
<gene>
    <name evidence="7" type="ORF">ACH5RR_018824</name>
</gene>